<evidence type="ECO:0008006" key="4">
    <source>
        <dbReference type="Google" id="ProtNLM"/>
    </source>
</evidence>
<keyword evidence="1" id="KW-0732">Signal</keyword>
<evidence type="ECO:0000256" key="1">
    <source>
        <dbReference type="SAM" id="SignalP"/>
    </source>
</evidence>
<protein>
    <recommendedName>
        <fullName evidence="4">Copper amine oxidase-like N-terminal domain-containing protein</fullName>
    </recommendedName>
</protein>
<evidence type="ECO:0000313" key="2">
    <source>
        <dbReference type="EMBL" id="MBB6733514.1"/>
    </source>
</evidence>
<accession>A0A7X0SR08</accession>
<evidence type="ECO:0000313" key="3">
    <source>
        <dbReference type="Proteomes" id="UP000564644"/>
    </source>
</evidence>
<dbReference type="EMBL" id="JACJVO010000027">
    <property type="protein sequence ID" value="MBB6733514.1"/>
    <property type="molecule type" value="Genomic_DNA"/>
</dbReference>
<sequence length="366" mass="39024">MKNFTKKSVVTLMVLGMTVTGAAGVYAGSNLQKITAYLNGDLKFKVNGAAYTPVDAYGNKQLPISYRNSTYLPVRALADALHVPIYYDENSKTILVGSAAPNTNELADIAFSSDQTKAILQAFANFDGFETAYAPKQMTAGDSYQKAVTTGDGVNLVFAHMIVNVSPRDYSGGYDSTSVTLSNGITAKWYTPGDTTMLGFKLDDRIVTVSSPDHTLSKAQIEKVAASVAKLPGSTNASELADVTYSGEQSKAIRQAFASFDGFETAYAPKQMTKGDAYQKAVATGDGVNLVFAHMIVNVSPRDYSGGYDSTSVTLSNGTKAKWYTPGDTAMLGFQLDDRTVTISSPDHTLSKAQIEKVAVSIAKLT</sequence>
<comment type="caution">
    <text evidence="2">The sequence shown here is derived from an EMBL/GenBank/DDBJ whole genome shotgun (WGS) entry which is preliminary data.</text>
</comment>
<dbReference type="AlphaFoldDB" id="A0A7X0SR08"/>
<feature type="chain" id="PRO_5038437193" description="Copper amine oxidase-like N-terminal domain-containing protein" evidence="1">
    <location>
        <begin position="23"/>
        <end position="366"/>
    </location>
</feature>
<dbReference type="Proteomes" id="UP000564644">
    <property type="component" value="Unassembled WGS sequence"/>
</dbReference>
<organism evidence="2 3">
    <name type="scientific">Cohnella zeiphila</name>
    <dbReference type="NCBI Taxonomy" id="2761120"/>
    <lineage>
        <taxon>Bacteria</taxon>
        <taxon>Bacillati</taxon>
        <taxon>Bacillota</taxon>
        <taxon>Bacilli</taxon>
        <taxon>Bacillales</taxon>
        <taxon>Paenibacillaceae</taxon>
        <taxon>Cohnella</taxon>
    </lineage>
</organism>
<gene>
    <name evidence="2" type="ORF">H7C18_21550</name>
</gene>
<name>A0A7X0SR08_9BACL</name>
<reference evidence="2 3" key="1">
    <citation type="submission" date="2020-08" db="EMBL/GenBank/DDBJ databases">
        <title>Cohnella phylogeny.</title>
        <authorList>
            <person name="Dunlap C."/>
        </authorList>
    </citation>
    <scope>NUCLEOTIDE SEQUENCE [LARGE SCALE GENOMIC DNA]</scope>
    <source>
        <strain evidence="2 3">CBP 2801</strain>
    </source>
</reference>
<keyword evidence="3" id="KW-1185">Reference proteome</keyword>
<feature type="signal peptide" evidence="1">
    <location>
        <begin position="1"/>
        <end position="22"/>
    </location>
</feature>
<dbReference type="RefSeq" id="WP_185131172.1">
    <property type="nucleotide sequence ID" value="NZ_JACJVO010000027.1"/>
</dbReference>
<proteinExistence type="predicted"/>